<dbReference type="Gene3D" id="1.10.287.110">
    <property type="entry name" value="DnaJ domain"/>
    <property type="match status" value="1"/>
</dbReference>
<dbReference type="SUPFAM" id="SSF46565">
    <property type="entry name" value="Chaperone J-domain"/>
    <property type="match status" value="1"/>
</dbReference>
<protein>
    <submittedName>
        <fullName evidence="3">DnaJ-class molecular chaperone with C-terminal Zn finger domain</fullName>
    </submittedName>
</protein>
<proteinExistence type="predicted"/>
<gene>
    <name evidence="3" type="ORF">DesU5LDRAFT_0862</name>
</gene>
<accession>I2PYF7</accession>
<dbReference type="EMBL" id="JH600068">
    <property type="protein sequence ID" value="EIG52563.1"/>
    <property type="molecule type" value="Genomic_DNA"/>
</dbReference>
<dbReference type="STRING" id="596152.DesU5LDRAFT_0862"/>
<feature type="domain" description="J" evidence="2">
    <location>
        <begin position="285"/>
        <end position="348"/>
    </location>
</feature>
<feature type="compositionally biased region" description="Polar residues" evidence="1">
    <location>
        <begin position="86"/>
        <end position="97"/>
    </location>
</feature>
<sequence>MHRQTQGQGGCGAKTAYGGTDWQALEIQLNRTRNILQDILVHLQEVLRNLKMARHGDRGFAASADAAGPGRFGAKDTRFRAEAKASSHTAHGQRTQQAGPSAAGGSASAGRTHASHATGAAGHAGTAGRAHAAGTGGSDWFRARARQNADTRAETGPGRPSRPTPGPEAASENARSRPQAGAGEQARPGESRTFRAGPASSRTQATGGQAGRERPRAESTFRASAAGAERETRQGPAAGQASAGAGASSRTHARTTARAAGFRLDQDRQSRARQMARRSGMNLKCAYDILCLDYPCTVDELKVAYRHMARLYHPDLGGDEEAMKDVNVAYELAMRFCAGPRRASTAWAV</sequence>
<dbReference type="Pfam" id="PF00226">
    <property type="entry name" value="DnaJ"/>
    <property type="match status" value="1"/>
</dbReference>
<evidence type="ECO:0000259" key="2">
    <source>
        <dbReference type="PROSITE" id="PS50076"/>
    </source>
</evidence>
<dbReference type="AlphaFoldDB" id="I2PYF7"/>
<feature type="region of interest" description="Disordered" evidence="1">
    <location>
        <begin position="80"/>
        <end position="269"/>
    </location>
</feature>
<dbReference type="CDD" id="cd06257">
    <property type="entry name" value="DnaJ"/>
    <property type="match status" value="1"/>
</dbReference>
<dbReference type="OrthoDB" id="5244113at2"/>
<dbReference type="PROSITE" id="PS50076">
    <property type="entry name" value="DNAJ_2"/>
    <property type="match status" value="1"/>
</dbReference>
<feature type="compositionally biased region" description="Low complexity" evidence="1">
    <location>
        <begin position="98"/>
        <end position="133"/>
    </location>
</feature>
<dbReference type="InterPro" id="IPR036869">
    <property type="entry name" value="J_dom_sf"/>
</dbReference>
<evidence type="ECO:0000313" key="3">
    <source>
        <dbReference type="EMBL" id="EIG52563.1"/>
    </source>
</evidence>
<organism evidence="3">
    <name type="scientific">Desulfovibrio sp. U5L</name>
    <dbReference type="NCBI Taxonomy" id="596152"/>
    <lineage>
        <taxon>Bacteria</taxon>
        <taxon>Pseudomonadati</taxon>
        <taxon>Thermodesulfobacteriota</taxon>
        <taxon>Desulfovibrionia</taxon>
        <taxon>Desulfovibrionales</taxon>
        <taxon>Desulfovibrionaceae</taxon>
        <taxon>Desulfovibrio</taxon>
    </lineage>
</organism>
<dbReference type="eggNOG" id="ENOG50317R3">
    <property type="taxonomic scope" value="Bacteria"/>
</dbReference>
<feature type="compositionally biased region" description="Low complexity" evidence="1">
    <location>
        <begin position="237"/>
        <end position="261"/>
    </location>
</feature>
<dbReference type="SMART" id="SM00271">
    <property type="entry name" value="DnaJ"/>
    <property type="match status" value="1"/>
</dbReference>
<name>I2PYF7_9BACT</name>
<dbReference type="InterPro" id="IPR001623">
    <property type="entry name" value="DnaJ_domain"/>
</dbReference>
<dbReference type="HOGENOM" id="CLU_651702_0_0_7"/>
<evidence type="ECO:0000256" key="1">
    <source>
        <dbReference type="SAM" id="MobiDB-lite"/>
    </source>
</evidence>
<reference evidence="3" key="1">
    <citation type="submission" date="2011-11" db="EMBL/GenBank/DDBJ databases">
        <title>Improved High-Quality Draft sequence of Desulfovibrio sp. U5L.</title>
        <authorList>
            <consortium name="US DOE Joint Genome Institute"/>
            <person name="Lucas S."/>
            <person name="Han J."/>
            <person name="Lapidus A."/>
            <person name="Cheng J.-F."/>
            <person name="Goodwin L."/>
            <person name="Pitluck S."/>
            <person name="Peters L."/>
            <person name="Ovchinnikova G."/>
            <person name="Held B."/>
            <person name="Detter J.C."/>
            <person name="Han C."/>
            <person name="Tapia R."/>
            <person name="Land M."/>
            <person name="Hauser L."/>
            <person name="Kyrpides N."/>
            <person name="Ivanova N."/>
            <person name="Pagani I."/>
            <person name="Gabster J."/>
            <person name="Walker C."/>
            <person name="Stolyar S."/>
            <person name="Stahl D."/>
            <person name="Arkin A."/>
            <person name="Dehal P."/>
            <person name="Hazen T."/>
            <person name="Woyke T."/>
        </authorList>
    </citation>
    <scope>NUCLEOTIDE SEQUENCE [LARGE SCALE GENOMIC DNA]</scope>
    <source>
        <strain evidence="3">U5L</strain>
    </source>
</reference>